<sequence length="125" mass="14410">SDAILRFKKPIGYLEYPRGVYINNSKRFSFIADFEVVSVALSWHDGDQEHFIGDMQPNSLQSNKFEYLWDTIDIDTGVELSNAEILVVSKEVYFTLISYLISCNTEIISIREALPRFISKIQLHS</sequence>
<reference evidence="1" key="1">
    <citation type="journal article" date="2014" name="Front. Microbiol.">
        <title>High frequency of phylogenetically diverse reductive dehalogenase-homologous genes in deep subseafloor sedimentary metagenomes.</title>
        <authorList>
            <person name="Kawai M."/>
            <person name="Futagami T."/>
            <person name="Toyoda A."/>
            <person name="Takaki Y."/>
            <person name="Nishi S."/>
            <person name="Hori S."/>
            <person name="Arai W."/>
            <person name="Tsubouchi T."/>
            <person name="Morono Y."/>
            <person name="Uchiyama I."/>
            <person name="Ito T."/>
            <person name="Fujiyama A."/>
            <person name="Inagaki F."/>
            <person name="Takami H."/>
        </authorList>
    </citation>
    <scope>NUCLEOTIDE SEQUENCE</scope>
    <source>
        <strain evidence="1">Expedition CK06-06</strain>
    </source>
</reference>
<dbReference type="AlphaFoldDB" id="X1L154"/>
<feature type="non-terminal residue" evidence="1">
    <location>
        <position position="1"/>
    </location>
</feature>
<comment type="caution">
    <text evidence="1">The sequence shown here is derived from an EMBL/GenBank/DDBJ whole genome shotgun (WGS) entry which is preliminary data.</text>
</comment>
<accession>X1L154</accession>
<evidence type="ECO:0000313" key="1">
    <source>
        <dbReference type="EMBL" id="GAH99615.1"/>
    </source>
</evidence>
<organism evidence="1">
    <name type="scientific">marine sediment metagenome</name>
    <dbReference type="NCBI Taxonomy" id="412755"/>
    <lineage>
        <taxon>unclassified sequences</taxon>
        <taxon>metagenomes</taxon>
        <taxon>ecological metagenomes</taxon>
    </lineage>
</organism>
<protein>
    <submittedName>
        <fullName evidence="1">Uncharacterized protein</fullName>
    </submittedName>
</protein>
<name>X1L154_9ZZZZ</name>
<dbReference type="EMBL" id="BARU01046136">
    <property type="protein sequence ID" value="GAH99615.1"/>
    <property type="molecule type" value="Genomic_DNA"/>
</dbReference>
<gene>
    <name evidence="1" type="ORF">S03H2_69717</name>
</gene>
<proteinExistence type="predicted"/>